<gene>
    <name evidence="2" type="ORF">AN477_11295</name>
</gene>
<organism evidence="2 3">
    <name type="scientific">Alicyclobacillus ferrooxydans</name>
    <dbReference type="NCBI Taxonomy" id="471514"/>
    <lineage>
        <taxon>Bacteria</taxon>
        <taxon>Bacillati</taxon>
        <taxon>Bacillota</taxon>
        <taxon>Bacilli</taxon>
        <taxon>Bacillales</taxon>
        <taxon>Alicyclobacillaceae</taxon>
        <taxon>Alicyclobacillus</taxon>
    </lineage>
</organism>
<name>A0A0P9EWV5_9BACL</name>
<feature type="region of interest" description="Disordered" evidence="1">
    <location>
        <begin position="1"/>
        <end position="41"/>
    </location>
</feature>
<sequence length="59" mass="6406">MSLGATRQFRSPYTNDSAVSCPSLSKSSTARRTTPTGTWSISASSERLKRVVKVTFLPV</sequence>
<dbReference type="Proteomes" id="UP000050482">
    <property type="component" value="Unassembled WGS sequence"/>
</dbReference>
<comment type="caution">
    <text evidence="2">The sequence shown here is derived from an EMBL/GenBank/DDBJ whole genome shotgun (WGS) entry which is preliminary data.</text>
</comment>
<protein>
    <submittedName>
        <fullName evidence="2">Uncharacterized protein</fullName>
    </submittedName>
</protein>
<reference evidence="2 3" key="1">
    <citation type="submission" date="2015-09" db="EMBL/GenBank/DDBJ databases">
        <title>Draft genome sequence of Alicyclobacillus ferrooxydans DSM 22381.</title>
        <authorList>
            <person name="Hemp J."/>
        </authorList>
    </citation>
    <scope>NUCLEOTIDE SEQUENCE [LARGE SCALE GENOMIC DNA]</scope>
    <source>
        <strain evidence="2 3">TC-34</strain>
    </source>
</reference>
<feature type="compositionally biased region" description="Polar residues" evidence="1">
    <location>
        <begin position="8"/>
        <end position="41"/>
    </location>
</feature>
<keyword evidence="3" id="KW-1185">Reference proteome</keyword>
<evidence type="ECO:0000313" key="3">
    <source>
        <dbReference type="Proteomes" id="UP000050482"/>
    </source>
</evidence>
<evidence type="ECO:0000256" key="1">
    <source>
        <dbReference type="SAM" id="MobiDB-lite"/>
    </source>
</evidence>
<proteinExistence type="predicted"/>
<accession>A0A0P9EWV5</accession>
<dbReference type="AlphaFoldDB" id="A0A0P9EWV5"/>
<dbReference type="EMBL" id="LJCO01000047">
    <property type="protein sequence ID" value="KPV43592.1"/>
    <property type="molecule type" value="Genomic_DNA"/>
</dbReference>
<evidence type="ECO:0000313" key="2">
    <source>
        <dbReference type="EMBL" id="KPV43592.1"/>
    </source>
</evidence>